<keyword evidence="9" id="KW-1208">Phospholipid metabolism</keyword>
<keyword evidence="8 9" id="KW-0012">Acyltransferase</keyword>
<dbReference type="SUPFAM" id="SSF69593">
    <property type="entry name" value="Glycerol-3-phosphate (1)-acyltransferase"/>
    <property type="match status" value="1"/>
</dbReference>
<evidence type="ECO:0000256" key="3">
    <source>
        <dbReference type="ARBA" id="ARBA00005189"/>
    </source>
</evidence>
<protein>
    <recommendedName>
        <fullName evidence="6 9">1-acyl-sn-glycerol-3-phosphate acyltransferase</fullName>
        <ecNumber evidence="5 9">2.3.1.51</ecNumber>
    </recommendedName>
</protein>
<comment type="pathway">
    <text evidence="3">Lipid metabolism.</text>
</comment>
<dbReference type="GO" id="GO:0005886">
    <property type="term" value="C:plasma membrane"/>
    <property type="evidence" value="ECO:0007669"/>
    <property type="project" value="TreeGrafter"/>
</dbReference>
<evidence type="ECO:0000256" key="4">
    <source>
        <dbReference type="ARBA" id="ARBA00008655"/>
    </source>
</evidence>
<dbReference type="InterPro" id="IPR002123">
    <property type="entry name" value="Plipid/glycerol_acylTrfase"/>
</dbReference>
<gene>
    <name evidence="12" type="ORF">CWE11_09870</name>
</gene>
<evidence type="ECO:0000256" key="2">
    <source>
        <dbReference type="ARBA" id="ARBA00004728"/>
    </source>
</evidence>
<dbReference type="SMART" id="SM00563">
    <property type="entry name" value="PlsC"/>
    <property type="match status" value="1"/>
</dbReference>
<feature type="domain" description="Phospholipid/glycerol acyltransferase" evidence="11">
    <location>
        <begin position="67"/>
        <end position="182"/>
    </location>
</feature>
<name>A0A432WBJ6_9GAMM</name>
<keyword evidence="7 9" id="KW-0808">Transferase</keyword>
<reference evidence="12 13" key="1">
    <citation type="journal article" date="2011" name="Front. Microbiol.">
        <title>Genomic signatures of strain selection and enhancement in Bacillus atrophaeus var. globigii, a historical biowarfare simulant.</title>
        <authorList>
            <person name="Gibbons H.S."/>
            <person name="Broomall S.M."/>
            <person name="McNew L.A."/>
            <person name="Daligault H."/>
            <person name="Chapman C."/>
            <person name="Bruce D."/>
            <person name="Karavis M."/>
            <person name="Krepps M."/>
            <person name="McGregor P.A."/>
            <person name="Hong C."/>
            <person name="Park K.H."/>
            <person name="Akmal A."/>
            <person name="Feldman A."/>
            <person name="Lin J.S."/>
            <person name="Chang W.E."/>
            <person name="Higgs B.W."/>
            <person name="Demirev P."/>
            <person name="Lindquist J."/>
            <person name="Liem A."/>
            <person name="Fochler E."/>
            <person name="Read T.D."/>
            <person name="Tapia R."/>
            <person name="Johnson S."/>
            <person name="Bishop-Lilly K.A."/>
            <person name="Detter C."/>
            <person name="Han C."/>
            <person name="Sozhamannan S."/>
            <person name="Rosenzweig C.N."/>
            <person name="Skowronski E.W."/>
        </authorList>
    </citation>
    <scope>NUCLEOTIDE SEQUENCE [LARGE SCALE GENOMIC DNA]</scope>
    <source>
        <strain evidence="12 13">GYP-17</strain>
    </source>
</reference>
<dbReference type="EMBL" id="PIPM01000012">
    <property type="protein sequence ID" value="RUO29447.1"/>
    <property type="molecule type" value="Genomic_DNA"/>
</dbReference>
<organism evidence="12 13">
    <name type="scientific">Aliidiomarina sanyensis</name>
    <dbReference type="NCBI Taxonomy" id="1249555"/>
    <lineage>
        <taxon>Bacteria</taxon>
        <taxon>Pseudomonadati</taxon>
        <taxon>Pseudomonadota</taxon>
        <taxon>Gammaproteobacteria</taxon>
        <taxon>Alteromonadales</taxon>
        <taxon>Idiomarinaceae</taxon>
        <taxon>Aliidiomarina</taxon>
    </lineage>
</organism>
<dbReference type="Pfam" id="PF01553">
    <property type="entry name" value="Acyltransferase"/>
    <property type="match status" value="1"/>
</dbReference>
<evidence type="ECO:0000259" key="11">
    <source>
        <dbReference type="SMART" id="SM00563"/>
    </source>
</evidence>
<keyword evidence="9" id="KW-0594">Phospholipid biosynthesis</keyword>
<evidence type="ECO:0000256" key="10">
    <source>
        <dbReference type="SAM" id="Phobius"/>
    </source>
</evidence>
<dbReference type="NCBIfam" id="TIGR00530">
    <property type="entry name" value="AGP_acyltrn"/>
    <property type="match status" value="1"/>
</dbReference>
<keyword evidence="9" id="KW-0443">Lipid metabolism</keyword>
<dbReference type="GO" id="GO:0006654">
    <property type="term" value="P:phosphatidic acid biosynthetic process"/>
    <property type="evidence" value="ECO:0007669"/>
    <property type="project" value="TreeGrafter"/>
</dbReference>
<dbReference type="GO" id="GO:0003841">
    <property type="term" value="F:1-acylglycerol-3-phosphate O-acyltransferase activity"/>
    <property type="evidence" value="ECO:0007669"/>
    <property type="project" value="UniProtKB-UniRule"/>
</dbReference>
<comment type="pathway">
    <text evidence="2">Phospholipid metabolism; CDP-diacylglycerol biosynthesis; CDP-diacylglycerol from sn-glycerol 3-phosphate: step 2/3.</text>
</comment>
<evidence type="ECO:0000313" key="13">
    <source>
        <dbReference type="Proteomes" id="UP000288405"/>
    </source>
</evidence>
<dbReference type="EC" id="2.3.1.51" evidence="5 9"/>
<comment type="catalytic activity">
    <reaction evidence="1 9">
        <text>a 1-acyl-sn-glycero-3-phosphate + an acyl-CoA = a 1,2-diacyl-sn-glycero-3-phosphate + CoA</text>
        <dbReference type="Rhea" id="RHEA:19709"/>
        <dbReference type="ChEBI" id="CHEBI:57287"/>
        <dbReference type="ChEBI" id="CHEBI:57970"/>
        <dbReference type="ChEBI" id="CHEBI:58342"/>
        <dbReference type="ChEBI" id="CHEBI:58608"/>
        <dbReference type="EC" id="2.3.1.51"/>
    </reaction>
</comment>
<keyword evidence="10" id="KW-0812">Transmembrane</keyword>
<evidence type="ECO:0000256" key="9">
    <source>
        <dbReference type="RuleBase" id="RU361267"/>
    </source>
</evidence>
<dbReference type="CDD" id="cd07989">
    <property type="entry name" value="LPLAT_AGPAT-like"/>
    <property type="match status" value="1"/>
</dbReference>
<comment type="caution">
    <text evidence="12">The sequence shown here is derived from an EMBL/GenBank/DDBJ whole genome shotgun (WGS) entry which is preliminary data.</text>
</comment>
<comment type="similarity">
    <text evidence="4 9">Belongs to the 1-acyl-sn-glycerol-3-phosphate acyltransferase family.</text>
</comment>
<evidence type="ECO:0000256" key="5">
    <source>
        <dbReference type="ARBA" id="ARBA00013211"/>
    </source>
</evidence>
<dbReference type="RefSeq" id="WP_126777453.1">
    <property type="nucleotide sequence ID" value="NZ_PIPM01000012.1"/>
</dbReference>
<evidence type="ECO:0000313" key="12">
    <source>
        <dbReference type="EMBL" id="RUO29447.1"/>
    </source>
</evidence>
<dbReference type="PANTHER" id="PTHR10434:SF11">
    <property type="entry name" value="1-ACYL-SN-GLYCEROL-3-PHOSPHATE ACYLTRANSFERASE"/>
    <property type="match status" value="1"/>
</dbReference>
<evidence type="ECO:0000256" key="6">
    <source>
        <dbReference type="ARBA" id="ARBA00016139"/>
    </source>
</evidence>
<keyword evidence="10" id="KW-1133">Transmembrane helix</keyword>
<evidence type="ECO:0000256" key="8">
    <source>
        <dbReference type="ARBA" id="ARBA00023315"/>
    </source>
</evidence>
<keyword evidence="10" id="KW-0472">Membrane</keyword>
<keyword evidence="13" id="KW-1185">Reference proteome</keyword>
<evidence type="ECO:0000256" key="7">
    <source>
        <dbReference type="ARBA" id="ARBA00022679"/>
    </source>
</evidence>
<dbReference type="InterPro" id="IPR004552">
    <property type="entry name" value="AGP_acyltrans"/>
</dbReference>
<dbReference type="GO" id="GO:0016024">
    <property type="term" value="P:CDP-diacylglycerol biosynthetic process"/>
    <property type="evidence" value="ECO:0007669"/>
    <property type="project" value="UniProtKB-UniPathway"/>
</dbReference>
<dbReference type="Proteomes" id="UP000288405">
    <property type="component" value="Unassembled WGS sequence"/>
</dbReference>
<evidence type="ECO:0000256" key="1">
    <source>
        <dbReference type="ARBA" id="ARBA00001141"/>
    </source>
</evidence>
<dbReference type="UniPathway" id="UPA00557">
    <property type="reaction ID" value="UER00613"/>
</dbReference>
<comment type="domain">
    <text evidence="9">The HXXXXD motif is essential for acyltransferase activity and may constitute the binding site for the phosphate moiety of the glycerol-3-phosphate.</text>
</comment>
<dbReference type="OrthoDB" id="5290997at2"/>
<sequence length="252" mass="28081">MLAVIRLIILGVFIVFAGVFGSLFCLFRPFHRNNTALFAHLFGRMHRILGVKLEIRVPEQVQNGGPFVYVANHQNTYDIFTMSRSLLPGTVTIGKKSLKWIPFFGQLYWLAGNILIDRKNSSRAYGTIGTAVGAIKEKNLSIWMFPEGTRSYGKGLLPFKTGAFHTALQAKVPLIPVCMSTTTKKIKLNRWNNGTVILEMLPPVDTKHYGRDGIRQLMADVYAQMNEKIAQLDHEVAALANDSNQGEGARSA</sequence>
<dbReference type="AlphaFoldDB" id="A0A432WBJ6"/>
<feature type="transmembrane region" description="Helical" evidence="10">
    <location>
        <begin position="6"/>
        <end position="27"/>
    </location>
</feature>
<proteinExistence type="inferred from homology"/>
<dbReference type="PANTHER" id="PTHR10434">
    <property type="entry name" value="1-ACYL-SN-GLYCEROL-3-PHOSPHATE ACYLTRANSFERASE"/>
    <property type="match status" value="1"/>
</dbReference>
<keyword evidence="9" id="KW-0444">Lipid biosynthesis</keyword>
<accession>A0A432WBJ6</accession>